<dbReference type="RefSeq" id="WP_009627946.1">
    <property type="nucleotide sequence ID" value="NZ_VBTY01000126.1"/>
</dbReference>
<gene>
    <name evidence="2" type="ORF">FEV09_14725</name>
</gene>
<dbReference type="Gene3D" id="3.90.1340.10">
    <property type="entry name" value="Phage tail collar domain"/>
    <property type="match status" value="1"/>
</dbReference>
<evidence type="ECO:0000313" key="2">
    <source>
        <dbReference type="EMBL" id="MDG3495802.1"/>
    </source>
</evidence>
<comment type="caution">
    <text evidence="2">The sequence shown here is derived from an EMBL/GenBank/DDBJ whole genome shotgun (WGS) entry which is preliminary data.</text>
</comment>
<dbReference type="Proteomes" id="UP001152872">
    <property type="component" value="Unassembled WGS sequence"/>
</dbReference>
<evidence type="ECO:0000313" key="3">
    <source>
        <dbReference type="Proteomes" id="UP001152872"/>
    </source>
</evidence>
<keyword evidence="3" id="KW-1185">Reference proteome</keyword>
<evidence type="ECO:0000259" key="1">
    <source>
        <dbReference type="Pfam" id="PF07484"/>
    </source>
</evidence>
<protein>
    <submittedName>
        <fullName evidence="2">Tail fiber protein</fullName>
    </submittedName>
</protein>
<dbReference type="Pfam" id="PF07484">
    <property type="entry name" value="Collar"/>
    <property type="match status" value="1"/>
</dbReference>
<dbReference type="AlphaFoldDB" id="A0A9X4MB38"/>
<accession>A0A9X4MB38</accession>
<name>A0A9X4MB38_9CYAN</name>
<dbReference type="InterPro" id="IPR037053">
    <property type="entry name" value="Phage_tail_collar_dom_sf"/>
</dbReference>
<dbReference type="InterPro" id="IPR011083">
    <property type="entry name" value="Phage_tail_collar_dom"/>
</dbReference>
<organism evidence="2 3">
    <name type="scientific">Pseudanabaena catenata USMAC16</name>
    <dbReference type="NCBI Taxonomy" id="1855837"/>
    <lineage>
        <taxon>Bacteria</taxon>
        <taxon>Bacillati</taxon>
        <taxon>Cyanobacteriota</taxon>
        <taxon>Cyanophyceae</taxon>
        <taxon>Pseudanabaenales</taxon>
        <taxon>Pseudanabaenaceae</taxon>
        <taxon>Pseudanabaena</taxon>
    </lineage>
</organism>
<proteinExistence type="predicted"/>
<reference evidence="2" key="1">
    <citation type="submission" date="2019-05" db="EMBL/GenBank/DDBJ databases">
        <title>Whole genome sequencing of Pseudanabaena catenata USMAC16.</title>
        <authorList>
            <person name="Khan Z."/>
            <person name="Omar W.M."/>
            <person name="Convey P."/>
            <person name="Merican F."/>
            <person name="Najimudin N."/>
        </authorList>
    </citation>
    <scope>NUCLEOTIDE SEQUENCE</scope>
    <source>
        <strain evidence="2">USMAC16</strain>
    </source>
</reference>
<dbReference type="SUPFAM" id="SSF88874">
    <property type="entry name" value="Receptor-binding domain of short tail fibre protein gp12"/>
    <property type="match status" value="1"/>
</dbReference>
<feature type="domain" description="Phage tail collar" evidence="1">
    <location>
        <begin position="45"/>
        <end position="100"/>
    </location>
</feature>
<sequence length="180" mass="18857">MKLGHQLHKAIKVSLSVLASFVIAVGLLLGGYNAPANAGYDPFIGEIMTTANTYCPQDWAEADGRTLQINQYTPLFALIGNTYGGDGRNTFNLPDLRSRVAVGYGQGNGLSRYQLGQTGGQENVALGVAVANAKVAASTDASAVAVVNNAKLQPAAVSPVQPYLALRYCVALNGIFPSRD</sequence>
<dbReference type="EMBL" id="VBTY01000126">
    <property type="protein sequence ID" value="MDG3495802.1"/>
    <property type="molecule type" value="Genomic_DNA"/>
</dbReference>